<evidence type="ECO:0000259" key="2">
    <source>
        <dbReference type="Pfam" id="PF04406"/>
    </source>
</evidence>
<reference evidence="4" key="1">
    <citation type="submission" date="2013-03" db="EMBL/GenBank/DDBJ databases">
        <title>The Genome Sequence of Anopheles dirus WRAIR2.</title>
        <authorList>
            <consortium name="The Broad Institute Genomics Platform"/>
            <person name="Neafsey D.E."/>
            <person name="Walton C."/>
            <person name="Walker B."/>
            <person name="Young S.K."/>
            <person name="Zeng Q."/>
            <person name="Gargeya S."/>
            <person name="Fitzgerald M."/>
            <person name="Haas B."/>
            <person name="Abouelleil A."/>
            <person name="Allen A.W."/>
            <person name="Alvarado L."/>
            <person name="Arachchi H.M."/>
            <person name="Berlin A.M."/>
            <person name="Chapman S.B."/>
            <person name="Gainer-Dewar J."/>
            <person name="Goldberg J."/>
            <person name="Griggs A."/>
            <person name="Gujja S."/>
            <person name="Hansen M."/>
            <person name="Howarth C."/>
            <person name="Imamovic A."/>
            <person name="Ireland A."/>
            <person name="Larimer J."/>
            <person name="McCowan C."/>
            <person name="Murphy C."/>
            <person name="Pearson M."/>
            <person name="Poon T.W."/>
            <person name="Priest M."/>
            <person name="Roberts A."/>
            <person name="Saif S."/>
            <person name="Shea T."/>
            <person name="Sisk P."/>
            <person name="Sykes S."/>
            <person name="Wortman J."/>
            <person name="Nusbaum C."/>
            <person name="Birren B."/>
        </authorList>
    </citation>
    <scope>NUCLEOTIDE SEQUENCE [LARGE SCALE GENOMIC DNA]</scope>
    <source>
        <strain evidence="4">WRAIR2</strain>
    </source>
</reference>
<dbReference type="Proteomes" id="UP000075884">
    <property type="component" value="Unassembled WGS sequence"/>
</dbReference>
<dbReference type="AlphaFoldDB" id="A0A182NCA3"/>
<keyword evidence="1" id="KW-0413">Isomerase</keyword>
<dbReference type="PANTHER" id="PTHR10848">
    <property type="entry name" value="MEIOTIC RECOMBINATION PROTEIN SPO11"/>
    <property type="match status" value="1"/>
</dbReference>
<dbReference type="InterPro" id="IPR002815">
    <property type="entry name" value="Spo11/TopoVI_A"/>
</dbReference>
<accession>A0A182NCA3</accession>
<dbReference type="GO" id="GO:0000706">
    <property type="term" value="P:meiotic DNA double-strand break processing"/>
    <property type="evidence" value="ECO:0007669"/>
    <property type="project" value="TreeGrafter"/>
</dbReference>
<dbReference type="GO" id="GO:0005524">
    <property type="term" value="F:ATP binding"/>
    <property type="evidence" value="ECO:0007669"/>
    <property type="project" value="InterPro"/>
</dbReference>
<feature type="active site" description="O-(5'-phospho-DNA)-tyrosine intermediate" evidence="1">
    <location>
        <position position="25"/>
    </location>
</feature>
<evidence type="ECO:0000256" key="1">
    <source>
        <dbReference type="PROSITE-ProRule" id="PRU01385"/>
    </source>
</evidence>
<proteinExistence type="inferred from homology"/>
<dbReference type="GO" id="GO:0042138">
    <property type="term" value="P:meiotic DNA double-strand break formation"/>
    <property type="evidence" value="ECO:0007669"/>
    <property type="project" value="TreeGrafter"/>
</dbReference>
<name>A0A182NCA3_9DIPT</name>
<dbReference type="VEuPathDB" id="VectorBase:ADIR005267"/>
<dbReference type="GO" id="GO:0003918">
    <property type="term" value="F:DNA topoisomerase type II (double strand cut, ATP-hydrolyzing) activity"/>
    <property type="evidence" value="ECO:0007669"/>
    <property type="project" value="UniProtKB-UniRule"/>
</dbReference>
<sequence>MVRMLATIYQLLATGTVCTKRELYYLHLELAQTPAYTYAALDDISALLDADPWEMNVFNTAKGLIAGPLMLTLSCGQTIDCNTRWGTSVPLDVGSVVEIQLTAKL</sequence>
<feature type="domain" description="Spo11/DNA topoisomerase VI subunit A N-terminal" evidence="2">
    <location>
        <begin position="1"/>
        <end position="57"/>
    </location>
</feature>
<protein>
    <recommendedName>
        <fullName evidence="2">Spo11/DNA topoisomerase VI subunit A N-terminal domain-containing protein</fullName>
    </recommendedName>
</protein>
<dbReference type="Pfam" id="PF04406">
    <property type="entry name" value="TP6A_N"/>
    <property type="match status" value="1"/>
</dbReference>
<dbReference type="EnsemblMetazoa" id="ADIR005267-RA">
    <property type="protein sequence ID" value="ADIR005267-PA"/>
    <property type="gene ID" value="ADIR005267"/>
</dbReference>
<comment type="catalytic activity">
    <reaction evidence="1">
        <text>ATP-dependent breakage, passage and rejoining of double-stranded DNA.</text>
        <dbReference type="EC" id="5.6.2.2"/>
    </reaction>
</comment>
<dbReference type="Gene3D" id="1.10.10.10">
    <property type="entry name" value="Winged helix-like DNA-binding domain superfamily/Winged helix DNA-binding domain"/>
    <property type="match status" value="1"/>
</dbReference>
<evidence type="ECO:0000313" key="3">
    <source>
        <dbReference type="EnsemblMetazoa" id="ADIR005267-PA"/>
    </source>
</evidence>
<dbReference type="STRING" id="7168.A0A182NCA3"/>
<evidence type="ECO:0000313" key="4">
    <source>
        <dbReference type="Proteomes" id="UP000075884"/>
    </source>
</evidence>
<dbReference type="PANTHER" id="PTHR10848:SF0">
    <property type="entry name" value="MEIOTIC RECOMBINATION PROTEIN SPO11"/>
    <property type="match status" value="1"/>
</dbReference>
<dbReference type="SUPFAM" id="SSF56726">
    <property type="entry name" value="DNA topoisomerase IV, alpha subunit"/>
    <property type="match status" value="1"/>
</dbReference>
<keyword evidence="1" id="KW-0799">Topoisomerase</keyword>
<dbReference type="GO" id="GO:0003677">
    <property type="term" value="F:DNA binding"/>
    <property type="evidence" value="ECO:0007669"/>
    <property type="project" value="UniProtKB-UniRule"/>
</dbReference>
<organism evidence="3 4">
    <name type="scientific">Anopheles dirus</name>
    <dbReference type="NCBI Taxonomy" id="7168"/>
    <lineage>
        <taxon>Eukaryota</taxon>
        <taxon>Metazoa</taxon>
        <taxon>Ecdysozoa</taxon>
        <taxon>Arthropoda</taxon>
        <taxon>Hexapoda</taxon>
        <taxon>Insecta</taxon>
        <taxon>Pterygota</taxon>
        <taxon>Neoptera</taxon>
        <taxon>Endopterygota</taxon>
        <taxon>Diptera</taxon>
        <taxon>Nematocera</taxon>
        <taxon>Culicoidea</taxon>
        <taxon>Culicidae</taxon>
        <taxon>Anophelinae</taxon>
        <taxon>Anopheles</taxon>
    </lineage>
</organism>
<dbReference type="InterPro" id="IPR036078">
    <property type="entry name" value="Spo11/TopoVI_A_sf"/>
</dbReference>
<keyword evidence="1" id="KW-0238">DNA-binding</keyword>
<dbReference type="GO" id="GO:0007131">
    <property type="term" value="P:reciprocal meiotic recombination"/>
    <property type="evidence" value="ECO:0007669"/>
    <property type="project" value="TreeGrafter"/>
</dbReference>
<dbReference type="PROSITE" id="PS52041">
    <property type="entry name" value="TOPO_IIB"/>
    <property type="match status" value="1"/>
</dbReference>
<dbReference type="InterPro" id="IPR036388">
    <property type="entry name" value="WH-like_DNA-bd_sf"/>
</dbReference>
<reference evidence="3" key="2">
    <citation type="submission" date="2020-05" db="UniProtKB">
        <authorList>
            <consortium name="EnsemblMetazoa"/>
        </authorList>
    </citation>
    <scope>IDENTIFICATION</scope>
    <source>
        <strain evidence="3">WRAIR2</strain>
    </source>
</reference>
<dbReference type="InterPro" id="IPR013049">
    <property type="entry name" value="Spo11/TopoVI_A_N"/>
</dbReference>
<dbReference type="PRINTS" id="PR01550">
    <property type="entry name" value="TOP6AFAMILY"/>
</dbReference>
<comment type="similarity">
    <text evidence="1">Belongs to the TOP6A family.</text>
</comment>
<keyword evidence="4" id="KW-1185">Reference proteome</keyword>
<dbReference type="GO" id="GO:0000228">
    <property type="term" value="C:nuclear chromosome"/>
    <property type="evidence" value="ECO:0007669"/>
    <property type="project" value="TreeGrafter"/>
</dbReference>